<dbReference type="InterPro" id="IPR006118">
    <property type="entry name" value="Recombinase_CS"/>
</dbReference>
<dbReference type="PROSITE" id="PS51736">
    <property type="entry name" value="RECOMBINASES_3"/>
    <property type="match status" value="1"/>
</dbReference>
<dbReference type="InterPro" id="IPR011109">
    <property type="entry name" value="DNA_bind_recombinase_dom"/>
</dbReference>
<keyword evidence="1" id="KW-0229">DNA integration</keyword>
<evidence type="ECO:0000256" key="4">
    <source>
        <dbReference type="PIRSR" id="PIRSR606118-50"/>
    </source>
</evidence>
<keyword evidence="3" id="KW-0233">DNA recombination</keyword>
<accession>A0A1H0MXX6</accession>
<evidence type="ECO:0000313" key="9">
    <source>
        <dbReference type="EMBL" id="SDO85264.1"/>
    </source>
</evidence>
<evidence type="ECO:0000256" key="6">
    <source>
        <dbReference type="SAM" id="Coils"/>
    </source>
</evidence>
<dbReference type="PROSITE" id="PS00397">
    <property type="entry name" value="RECOMBINASES_1"/>
    <property type="match status" value="1"/>
</dbReference>
<dbReference type="PANTHER" id="PTHR30461:SF23">
    <property type="entry name" value="DNA RECOMBINASE-RELATED"/>
    <property type="match status" value="1"/>
</dbReference>
<evidence type="ECO:0000256" key="5">
    <source>
        <dbReference type="PROSITE-ProRule" id="PRU10137"/>
    </source>
</evidence>
<dbReference type="PANTHER" id="PTHR30461">
    <property type="entry name" value="DNA-INVERTASE FROM LAMBDOID PROPHAGE"/>
    <property type="match status" value="1"/>
</dbReference>
<feature type="domain" description="Resolvase/invertase-type recombinase catalytic" evidence="7">
    <location>
        <begin position="2"/>
        <end position="148"/>
    </location>
</feature>
<dbReference type="RefSeq" id="WP_074571058.1">
    <property type="nucleotide sequence ID" value="NZ_FNJQ01000002.1"/>
</dbReference>
<evidence type="ECO:0000256" key="1">
    <source>
        <dbReference type="ARBA" id="ARBA00022908"/>
    </source>
</evidence>
<dbReference type="InterPro" id="IPR038109">
    <property type="entry name" value="DNA_bind_recomb_sf"/>
</dbReference>
<evidence type="ECO:0000259" key="7">
    <source>
        <dbReference type="PROSITE" id="PS51736"/>
    </source>
</evidence>
<dbReference type="Pfam" id="PF13408">
    <property type="entry name" value="Zn_ribbon_recom"/>
    <property type="match status" value="1"/>
</dbReference>
<evidence type="ECO:0000256" key="3">
    <source>
        <dbReference type="ARBA" id="ARBA00023172"/>
    </source>
</evidence>
<dbReference type="InterPro" id="IPR025827">
    <property type="entry name" value="Zn_ribbon_recom_dom"/>
</dbReference>
<protein>
    <submittedName>
        <fullName evidence="9">Site-specific DNA recombinase</fullName>
    </submittedName>
</protein>
<evidence type="ECO:0000313" key="10">
    <source>
        <dbReference type="Proteomes" id="UP000182412"/>
    </source>
</evidence>
<dbReference type="Gene3D" id="3.90.1750.20">
    <property type="entry name" value="Putative Large Serine Recombinase, Chain B, Domain 2"/>
    <property type="match status" value="1"/>
</dbReference>
<evidence type="ECO:0000256" key="2">
    <source>
        <dbReference type="ARBA" id="ARBA00023125"/>
    </source>
</evidence>
<dbReference type="OrthoDB" id="1094757at2"/>
<feature type="domain" description="Recombinase" evidence="8">
    <location>
        <begin position="156"/>
        <end position="284"/>
    </location>
</feature>
<dbReference type="GO" id="GO:0000150">
    <property type="term" value="F:DNA strand exchange activity"/>
    <property type="evidence" value="ECO:0007669"/>
    <property type="project" value="InterPro"/>
</dbReference>
<dbReference type="PROSITE" id="PS51737">
    <property type="entry name" value="RECOMBINASE_DNA_BIND"/>
    <property type="match status" value="1"/>
</dbReference>
<dbReference type="Pfam" id="PF00239">
    <property type="entry name" value="Resolvase"/>
    <property type="match status" value="1"/>
</dbReference>
<dbReference type="Proteomes" id="UP000182412">
    <property type="component" value="Unassembled WGS sequence"/>
</dbReference>
<feature type="active site" description="O-(5'-phospho-DNA)-serine intermediate" evidence="4 5">
    <location>
        <position position="10"/>
    </location>
</feature>
<dbReference type="InterPro" id="IPR036162">
    <property type="entry name" value="Resolvase-like_N_sf"/>
</dbReference>
<dbReference type="InterPro" id="IPR006119">
    <property type="entry name" value="Resolv_N"/>
</dbReference>
<proteinExistence type="predicted"/>
<dbReference type="InterPro" id="IPR050639">
    <property type="entry name" value="SSR_resolvase"/>
</dbReference>
<dbReference type="GO" id="GO:0015074">
    <property type="term" value="P:DNA integration"/>
    <property type="evidence" value="ECO:0007669"/>
    <property type="project" value="UniProtKB-KW"/>
</dbReference>
<keyword evidence="6" id="KW-0175">Coiled coil</keyword>
<name>A0A1H0MXX6_SELRU</name>
<dbReference type="EMBL" id="FNJQ01000002">
    <property type="protein sequence ID" value="SDO85264.1"/>
    <property type="molecule type" value="Genomic_DNA"/>
</dbReference>
<dbReference type="Gene3D" id="3.40.50.1390">
    <property type="entry name" value="Resolvase, N-terminal catalytic domain"/>
    <property type="match status" value="1"/>
</dbReference>
<dbReference type="GO" id="GO:0003677">
    <property type="term" value="F:DNA binding"/>
    <property type="evidence" value="ECO:0007669"/>
    <property type="project" value="UniProtKB-KW"/>
</dbReference>
<evidence type="ECO:0000259" key="8">
    <source>
        <dbReference type="PROSITE" id="PS51737"/>
    </source>
</evidence>
<dbReference type="Pfam" id="PF07508">
    <property type="entry name" value="Recombinase"/>
    <property type="match status" value="1"/>
</dbReference>
<sequence length="500" mass="56559">MNVAIYARVSTEWQAEHGYSIGTQIEACRKKAAEMGAFVVKEYIDDGYSGGFLERPALDSLRDAVQDGLYEAVIFHDADRMARKLIHQLILTEELEKAGCRPVFVLERFDNTPEGNMSYQMKGVFAEYERAKIRERTMRGKRAKLRAGKAICDSHIYGYDFDRGNSCYEINPAEAEVVRMIYRWYVEEMVGGCEYIAEKLNNMGIPSPSGNVSWCASSVRNLLHRPHYTGKYFANTQYHKKTGPKSYKRLPRPREEWIEMSCPQIIPAELHQKALSIKSKHRTYKVWQKNSYPALLQGVAVCGACGGSIRITGGGKRNARWYTCVNTPPRNGSKCAARLMDVVVTDALFWSVLEEICTSEETVTAYIGGRAGAECLPAIPEQNKRQKIVKRIEKIQTERTAVMSWFSQSLLSQSEATEKLASLKADESRLQNELAALENSPTSEVERLAPADICAVVRNCPASPEARRRVFLSVVEKVSVLRRDNNYGHKYLIDFDIVFK</sequence>
<dbReference type="SMART" id="SM00857">
    <property type="entry name" value="Resolvase"/>
    <property type="match status" value="1"/>
</dbReference>
<dbReference type="AlphaFoldDB" id="A0A1H0MXX6"/>
<dbReference type="CDD" id="cd00338">
    <property type="entry name" value="Ser_Recombinase"/>
    <property type="match status" value="1"/>
</dbReference>
<reference evidence="9 10" key="1">
    <citation type="submission" date="2016-10" db="EMBL/GenBank/DDBJ databases">
        <authorList>
            <person name="de Groot N.N."/>
        </authorList>
    </citation>
    <scope>NUCLEOTIDE SEQUENCE [LARGE SCALE GENOMIC DNA]</scope>
    <source>
        <strain evidence="9 10">S137</strain>
    </source>
</reference>
<keyword evidence="2" id="KW-0238">DNA-binding</keyword>
<dbReference type="SUPFAM" id="SSF53041">
    <property type="entry name" value="Resolvase-like"/>
    <property type="match status" value="1"/>
</dbReference>
<gene>
    <name evidence="9" type="ORF">SAMN05216366_10291</name>
</gene>
<organism evidence="9 10">
    <name type="scientific">Selenomonas ruminantium</name>
    <dbReference type="NCBI Taxonomy" id="971"/>
    <lineage>
        <taxon>Bacteria</taxon>
        <taxon>Bacillati</taxon>
        <taxon>Bacillota</taxon>
        <taxon>Negativicutes</taxon>
        <taxon>Selenomonadales</taxon>
        <taxon>Selenomonadaceae</taxon>
        <taxon>Selenomonas</taxon>
    </lineage>
</organism>
<feature type="coiled-coil region" evidence="6">
    <location>
        <begin position="413"/>
        <end position="440"/>
    </location>
</feature>